<dbReference type="RefSeq" id="WP_065726605.1">
    <property type="nucleotide sequence ID" value="NZ_CP016428.1"/>
</dbReference>
<reference evidence="2 3" key="1">
    <citation type="submission" date="2016-07" db="EMBL/GenBank/DDBJ databases">
        <title>Complete genome sequence of Bradyrhizobium icense LMTR 13T, a potential inoculant strain isolated from lima bean (Phaseolus lunatus) in Peru.</title>
        <authorList>
            <person name="Ormeno-Orrillo E."/>
            <person name="Duran D."/>
            <person name="Rogel M.A."/>
            <person name="Rey L."/>
            <person name="Imperial J."/>
            <person name="Ruiz-Argueso T."/>
            <person name="Martinez-Romero E."/>
        </authorList>
    </citation>
    <scope>NUCLEOTIDE SEQUENCE [LARGE SCALE GENOMIC DNA]</scope>
    <source>
        <strain evidence="2 3">LMTR 13</strain>
    </source>
</reference>
<name>A0A1B1U951_9BRAD</name>
<evidence type="ECO:0000313" key="3">
    <source>
        <dbReference type="Proteomes" id="UP000092839"/>
    </source>
</evidence>
<protein>
    <submittedName>
        <fullName evidence="2">Uncharacterized protein</fullName>
    </submittedName>
</protein>
<keyword evidence="1" id="KW-0812">Transmembrane</keyword>
<evidence type="ECO:0000256" key="1">
    <source>
        <dbReference type="SAM" id="Phobius"/>
    </source>
</evidence>
<dbReference type="EMBL" id="CP016428">
    <property type="protein sequence ID" value="ANV99294.1"/>
    <property type="molecule type" value="Genomic_DNA"/>
</dbReference>
<dbReference type="AlphaFoldDB" id="A0A1B1U951"/>
<gene>
    <name evidence="2" type="ORF">LMTR13_02995</name>
</gene>
<evidence type="ECO:0000313" key="2">
    <source>
        <dbReference type="EMBL" id="ANV99294.1"/>
    </source>
</evidence>
<keyword evidence="1" id="KW-0472">Membrane</keyword>
<proteinExistence type="predicted"/>
<feature type="transmembrane region" description="Helical" evidence="1">
    <location>
        <begin position="12"/>
        <end position="32"/>
    </location>
</feature>
<dbReference type="KEGG" id="bic:LMTR13_02995"/>
<feature type="transmembrane region" description="Helical" evidence="1">
    <location>
        <begin position="38"/>
        <end position="56"/>
    </location>
</feature>
<dbReference type="STRING" id="1274631.LMTR13_02995"/>
<dbReference type="Proteomes" id="UP000092839">
    <property type="component" value="Chromosome"/>
</dbReference>
<feature type="transmembrane region" description="Helical" evidence="1">
    <location>
        <begin position="96"/>
        <end position="120"/>
    </location>
</feature>
<keyword evidence="3" id="KW-1185">Reference proteome</keyword>
<accession>A0A1B1U951</accession>
<organism evidence="2 3">
    <name type="scientific">Bradyrhizobium icense</name>
    <dbReference type="NCBI Taxonomy" id="1274631"/>
    <lineage>
        <taxon>Bacteria</taxon>
        <taxon>Pseudomonadati</taxon>
        <taxon>Pseudomonadota</taxon>
        <taxon>Alphaproteobacteria</taxon>
        <taxon>Hyphomicrobiales</taxon>
        <taxon>Nitrobacteraceae</taxon>
        <taxon>Bradyrhizobium</taxon>
    </lineage>
</organism>
<sequence length="122" mass="13846">MEEMRRLAYQTVLRACGFASLAIFCVMIAMSFIPRSAFQAGGLLTMAMTLVLVLKAREARTKDHRRTEMWLYVPKESRPPPAIAQKLVSTMMRETYLLCARWTALISILMWTAALLFSIVGL</sequence>
<dbReference type="OrthoDB" id="7861438at2"/>
<keyword evidence="1" id="KW-1133">Transmembrane helix</keyword>